<dbReference type="GeneID" id="97211667"/>
<evidence type="ECO:0000256" key="1">
    <source>
        <dbReference type="SAM" id="MobiDB-lite"/>
    </source>
</evidence>
<gene>
    <name evidence="2" type="ORF">DZD52_21045</name>
</gene>
<dbReference type="EMBL" id="QUZM01000094">
    <property type="protein sequence ID" value="RFF36672.1"/>
    <property type="molecule type" value="Genomic_DNA"/>
</dbReference>
<organism evidence="2 3">
    <name type="scientific">Xanthomonas nasturtii</name>
    <dbReference type="NCBI Taxonomy" id="1843581"/>
    <lineage>
        <taxon>Bacteria</taxon>
        <taxon>Pseudomonadati</taxon>
        <taxon>Pseudomonadota</taxon>
        <taxon>Gammaproteobacteria</taxon>
        <taxon>Lysobacterales</taxon>
        <taxon>Lysobacteraceae</taxon>
        <taxon>Xanthomonas</taxon>
    </lineage>
</organism>
<dbReference type="OrthoDB" id="6048881at2"/>
<proteinExistence type="predicted"/>
<dbReference type="RefSeq" id="WP_116906999.1">
    <property type="nucleotide sequence ID" value="NZ_CP142084.2"/>
</dbReference>
<reference evidence="2 3" key="1">
    <citation type="submission" date="2018-08" db="EMBL/GenBank/DDBJ databases">
        <title>Genome sequencing of X. nasturtii WHRI 8984.</title>
        <authorList>
            <person name="Studholme D.J."/>
            <person name="Mchugh J."/>
            <person name="Vicente J."/>
        </authorList>
    </citation>
    <scope>NUCLEOTIDE SEQUENCE [LARGE SCALE GENOMIC DNA]</scope>
    <source>
        <strain evidence="2 3">WHRI 8984</strain>
    </source>
</reference>
<sequence>MRDEKDPGTIEMQLPKRRGRPPANGVAAQTAADHSRAYRQRRKAEQGTRLDDMSDMALVDAIRKAVSEGNANLIVGLANQLRYRYD</sequence>
<feature type="region of interest" description="Disordered" evidence="1">
    <location>
        <begin position="1"/>
        <end position="49"/>
    </location>
</feature>
<name>A0A3E1KDL1_9XANT</name>
<comment type="caution">
    <text evidence="2">The sequence shown here is derived from an EMBL/GenBank/DDBJ whole genome shotgun (WGS) entry which is preliminary data.</text>
</comment>
<dbReference type="AlphaFoldDB" id="A0A3E1KDL1"/>
<evidence type="ECO:0000313" key="2">
    <source>
        <dbReference type="EMBL" id="RFF36672.1"/>
    </source>
</evidence>
<accession>A0A3E1KDL1</accession>
<dbReference type="Proteomes" id="UP000259570">
    <property type="component" value="Unassembled WGS sequence"/>
</dbReference>
<protein>
    <submittedName>
        <fullName evidence="2">Uncharacterized protein</fullName>
    </submittedName>
</protein>
<evidence type="ECO:0000313" key="3">
    <source>
        <dbReference type="Proteomes" id="UP000259570"/>
    </source>
</evidence>